<dbReference type="GO" id="GO:0009055">
    <property type="term" value="F:electron transfer activity"/>
    <property type="evidence" value="ECO:0007669"/>
    <property type="project" value="TreeGrafter"/>
</dbReference>
<dbReference type="GO" id="GO:0016020">
    <property type="term" value="C:membrane"/>
    <property type="evidence" value="ECO:0007669"/>
    <property type="project" value="TreeGrafter"/>
</dbReference>
<feature type="region of interest" description="Disordered" evidence="11">
    <location>
        <begin position="498"/>
        <end position="518"/>
    </location>
</feature>
<dbReference type="NCBIfam" id="TIGR01660">
    <property type="entry name" value="narH"/>
    <property type="match status" value="1"/>
</dbReference>
<dbReference type="InterPro" id="IPR038262">
    <property type="entry name" value="Nitr_red_bet_C_sf"/>
</dbReference>
<dbReference type="Pfam" id="PF13247">
    <property type="entry name" value="Fer4_11"/>
    <property type="match status" value="1"/>
</dbReference>
<evidence type="ECO:0000256" key="10">
    <source>
        <dbReference type="ARBA" id="ARBA00023014"/>
    </source>
</evidence>
<dbReference type="GO" id="GO:0030313">
    <property type="term" value="C:cell envelope"/>
    <property type="evidence" value="ECO:0007669"/>
    <property type="project" value="UniProtKB-SubCell"/>
</dbReference>
<sequence length="536" mass="59404">MAQLAMVMNLDKCIGCHTCSVTCKQAWTNRGGMEYAWFNNVETRPGQGYPRGYQDQEKWKGGWKLNKRGKLTLKSGSRLRRLLSIFANPDLPTVSDYYDPWTYDYENLLSAPAMDTTPVARPKSLITGEDTKVTWGANWDDDLGGGPEQIGRDPLLAKVSDKVKLEFEQTFMFYLPRICEHCLNPSCAASCPSGAIYKRSEDGIVLVDQDRCRGWRQCVTGCPYKKIYFNHKTGKAEKCTFCYPRVEVGIPTVCSETCVGRLRYIGVLLYDADAVAAAASVPDETELYPAQLGVFLNPHDPRVVAEAERAGISSEWIEAAQNSPVYRLIVDYQLALPLHPEYRTMPMVWYIPPLSPVVDILAETGHDGENSNNLFGAIDALRVPIEYLAELFTAGDPGPVRLALQRLAAMRSYMRAANLGEDFDDTIPASVRLRGEEIESMYRLLAIAKYADRYVIPNGAGSDAHRLDALATGCSLDTDGGPGMTAFDAMADKFHLTNTNGAAPEENSEENSEEKPVRVNLFNWDGKSTDGLVPSK</sequence>
<evidence type="ECO:0000313" key="13">
    <source>
        <dbReference type="EMBL" id="QUR69539.1"/>
    </source>
</evidence>
<evidence type="ECO:0000256" key="8">
    <source>
        <dbReference type="ARBA" id="ARBA00022982"/>
    </source>
</evidence>
<dbReference type="GO" id="GO:0051539">
    <property type="term" value="F:4 iron, 4 sulfur cluster binding"/>
    <property type="evidence" value="ECO:0007669"/>
    <property type="project" value="UniProtKB-KW"/>
</dbReference>
<evidence type="ECO:0000256" key="3">
    <source>
        <dbReference type="ARBA" id="ARBA00004196"/>
    </source>
</evidence>
<accession>A0A975PZ41</accession>
<organism evidence="13 14">
    <name type="scientific">Mycobacterium spongiae</name>
    <dbReference type="NCBI Taxonomy" id="886343"/>
    <lineage>
        <taxon>Bacteria</taxon>
        <taxon>Bacillati</taxon>
        <taxon>Actinomycetota</taxon>
        <taxon>Actinomycetes</taxon>
        <taxon>Mycobacteriales</taxon>
        <taxon>Mycobacteriaceae</taxon>
        <taxon>Mycobacterium</taxon>
    </lineage>
</organism>
<dbReference type="SUPFAM" id="SSF54862">
    <property type="entry name" value="4Fe-4S ferredoxins"/>
    <property type="match status" value="1"/>
</dbReference>
<evidence type="ECO:0000313" key="14">
    <source>
        <dbReference type="Proteomes" id="UP000682202"/>
    </source>
</evidence>
<comment type="subcellular location">
    <subcellularLocation>
        <location evidence="3">Cell envelope</location>
    </subcellularLocation>
</comment>
<dbReference type="GO" id="GO:0009061">
    <property type="term" value="P:anaerobic respiration"/>
    <property type="evidence" value="ECO:0007669"/>
    <property type="project" value="TreeGrafter"/>
</dbReference>
<dbReference type="FunFam" id="3.30.70.20:FF:000008">
    <property type="entry name" value="Respiratory nitrate reductase beta subunit"/>
    <property type="match status" value="1"/>
</dbReference>
<dbReference type="FunFam" id="3.30.70.20:FF:000043">
    <property type="entry name" value="Respiratory nitrate reductase beta subunit"/>
    <property type="match status" value="1"/>
</dbReference>
<reference evidence="13" key="1">
    <citation type="submission" date="2019-12" db="EMBL/GenBank/DDBJ databases">
        <title>Mycobacterium spongiae sp. nov.</title>
        <authorList>
            <person name="Stinear T."/>
        </authorList>
    </citation>
    <scope>NUCLEOTIDE SEQUENCE</scope>
    <source>
        <strain evidence="13">FSD4b-SM</strain>
    </source>
</reference>
<feature type="domain" description="4Fe-4S ferredoxin-type" evidence="12">
    <location>
        <begin position="170"/>
        <end position="201"/>
    </location>
</feature>
<dbReference type="AlphaFoldDB" id="A0A975PZ41"/>
<comment type="cofactor">
    <cofactor evidence="1">
        <name>[3Fe-4S] cluster</name>
        <dbReference type="ChEBI" id="CHEBI:21137"/>
    </cofactor>
</comment>
<keyword evidence="14" id="KW-1185">Reference proteome</keyword>
<keyword evidence="13" id="KW-0560">Oxidoreductase</keyword>
<proteinExistence type="predicted"/>
<keyword evidence="4" id="KW-0813">Transport</keyword>
<dbReference type="InterPro" id="IPR029263">
    <property type="entry name" value="Nitr_red_bet_C"/>
</dbReference>
<protein>
    <submittedName>
        <fullName evidence="13">Nitrate reductase subunit beta</fullName>
        <ecNumber evidence="13">1.7.99.4</ecNumber>
    </submittedName>
</protein>
<keyword evidence="10" id="KW-0411">Iron-sulfur</keyword>
<evidence type="ECO:0000259" key="12">
    <source>
        <dbReference type="PROSITE" id="PS51379"/>
    </source>
</evidence>
<evidence type="ECO:0000256" key="2">
    <source>
        <dbReference type="ARBA" id="ARBA00001966"/>
    </source>
</evidence>
<evidence type="ECO:0000256" key="5">
    <source>
        <dbReference type="ARBA" id="ARBA00022485"/>
    </source>
</evidence>
<dbReference type="InterPro" id="IPR006547">
    <property type="entry name" value="NO3_Rdtase_bsu"/>
</dbReference>
<keyword evidence="7" id="KW-0677">Repeat</keyword>
<keyword evidence="9" id="KW-0408">Iron</keyword>
<dbReference type="EMBL" id="CP046600">
    <property type="protein sequence ID" value="QUR69539.1"/>
    <property type="molecule type" value="Genomic_DNA"/>
</dbReference>
<comment type="cofactor">
    <cofactor evidence="2">
        <name>[4Fe-4S] cluster</name>
        <dbReference type="ChEBI" id="CHEBI:49883"/>
    </cofactor>
</comment>
<dbReference type="GO" id="GO:0009325">
    <property type="term" value="C:nitrate reductase complex"/>
    <property type="evidence" value="ECO:0007669"/>
    <property type="project" value="InterPro"/>
</dbReference>
<dbReference type="Proteomes" id="UP000682202">
    <property type="component" value="Chromosome"/>
</dbReference>
<feature type="domain" description="4Fe-4S ferredoxin-type" evidence="12">
    <location>
        <begin position="4"/>
        <end position="32"/>
    </location>
</feature>
<feature type="domain" description="4Fe-4S ferredoxin-type" evidence="12">
    <location>
        <begin position="203"/>
        <end position="232"/>
    </location>
</feature>
<evidence type="ECO:0000256" key="9">
    <source>
        <dbReference type="ARBA" id="ARBA00023004"/>
    </source>
</evidence>
<evidence type="ECO:0000256" key="4">
    <source>
        <dbReference type="ARBA" id="ARBA00022448"/>
    </source>
</evidence>
<evidence type="ECO:0000256" key="11">
    <source>
        <dbReference type="SAM" id="MobiDB-lite"/>
    </source>
</evidence>
<dbReference type="Gene3D" id="1.10.3650.10">
    <property type="entry name" value="nitrate reductase domain like"/>
    <property type="match status" value="1"/>
</dbReference>
<evidence type="ECO:0000256" key="1">
    <source>
        <dbReference type="ARBA" id="ARBA00001927"/>
    </source>
</evidence>
<dbReference type="GO" id="GO:0008940">
    <property type="term" value="F:nitrate reductase activity"/>
    <property type="evidence" value="ECO:0007669"/>
    <property type="project" value="InterPro"/>
</dbReference>
<dbReference type="PANTHER" id="PTHR43518">
    <property type="entry name" value="NITRATE REDUCTASE BETA SUBUNIT"/>
    <property type="match status" value="1"/>
</dbReference>
<keyword evidence="6" id="KW-0479">Metal-binding</keyword>
<dbReference type="Gene3D" id="3.30.70.20">
    <property type="match status" value="3"/>
</dbReference>
<dbReference type="GO" id="GO:0042126">
    <property type="term" value="P:nitrate metabolic process"/>
    <property type="evidence" value="ECO:0007669"/>
    <property type="project" value="InterPro"/>
</dbReference>
<name>A0A975PZ41_9MYCO</name>
<dbReference type="EC" id="1.7.99.4" evidence="13"/>
<evidence type="ECO:0000256" key="7">
    <source>
        <dbReference type="ARBA" id="ARBA00022737"/>
    </source>
</evidence>
<dbReference type="Pfam" id="PF14711">
    <property type="entry name" value="Nitr_red_bet_C"/>
    <property type="match status" value="1"/>
</dbReference>
<dbReference type="PANTHER" id="PTHR43518:SF1">
    <property type="entry name" value="RESPIRATORY NITRATE REDUCTASE 1 BETA CHAIN"/>
    <property type="match status" value="1"/>
</dbReference>
<keyword evidence="8" id="KW-0249">Electron transport</keyword>
<dbReference type="GO" id="GO:0046872">
    <property type="term" value="F:metal ion binding"/>
    <property type="evidence" value="ECO:0007669"/>
    <property type="project" value="UniProtKB-KW"/>
</dbReference>
<dbReference type="InterPro" id="IPR017896">
    <property type="entry name" value="4Fe4S_Fe-S-bd"/>
</dbReference>
<evidence type="ECO:0000256" key="6">
    <source>
        <dbReference type="ARBA" id="ARBA00022723"/>
    </source>
</evidence>
<keyword evidence="5" id="KW-0004">4Fe-4S</keyword>
<dbReference type="PROSITE" id="PS51379">
    <property type="entry name" value="4FE4S_FER_2"/>
    <property type="match status" value="3"/>
</dbReference>
<dbReference type="KEGG" id="mspg:F6B93_02340"/>
<gene>
    <name evidence="13" type="primary">narH</name>
    <name evidence="13" type="ORF">F6B93_02340</name>
</gene>